<comment type="caution">
    <text evidence="3">The sequence shown here is derived from an EMBL/GenBank/DDBJ whole genome shotgun (WGS) entry which is preliminary data.</text>
</comment>
<reference evidence="3 4" key="1">
    <citation type="submission" date="2019-04" db="EMBL/GenBank/DDBJ databases">
        <title>High contiguity whole genome sequence and gene annotation resource for two Venturia nashicola isolates.</title>
        <authorList>
            <person name="Prokchorchik M."/>
            <person name="Won K."/>
            <person name="Lee Y."/>
            <person name="Choi E.D."/>
            <person name="Segonzac C."/>
            <person name="Sohn K.H."/>
        </authorList>
    </citation>
    <scope>NUCLEOTIDE SEQUENCE [LARGE SCALE GENOMIC DNA]</scope>
    <source>
        <strain evidence="3 4">PRI2</strain>
    </source>
</reference>
<evidence type="ECO:0000256" key="2">
    <source>
        <dbReference type="SAM" id="Phobius"/>
    </source>
</evidence>
<keyword evidence="4" id="KW-1185">Reference proteome</keyword>
<proteinExistence type="predicted"/>
<feature type="compositionally biased region" description="Acidic residues" evidence="1">
    <location>
        <begin position="243"/>
        <end position="252"/>
    </location>
</feature>
<accession>A0A4Z1PKS1</accession>
<feature type="region of interest" description="Disordered" evidence="1">
    <location>
        <begin position="157"/>
        <end position="202"/>
    </location>
</feature>
<feature type="compositionally biased region" description="Basic and acidic residues" evidence="1">
    <location>
        <begin position="157"/>
        <end position="169"/>
    </location>
</feature>
<dbReference type="EMBL" id="SNSC02000008">
    <property type="protein sequence ID" value="TID22474.1"/>
    <property type="molecule type" value="Genomic_DNA"/>
</dbReference>
<evidence type="ECO:0000256" key="1">
    <source>
        <dbReference type="SAM" id="MobiDB-lite"/>
    </source>
</evidence>
<protein>
    <submittedName>
        <fullName evidence="3">Uncharacterized protein</fullName>
    </submittedName>
</protein>
<feature type="region of interest" description="Disordered" evidence="1">
    <location>
        <begin position="115"/>
        <end position="145"/>
    </location>
</feature>
<gene>
    <name evidence="3" type="ORF">E6O75_ATG11268</name>
</gene>
<evidence type="ECO:0000313" key="3">
    <source>
        <dbReference type="EMBL" id="TID22474.1"/>
    </source>
</evidence>
<feature type="transmembrane region" description="Helical" evidence="2">
    <location>
        <begin position="31"/>
        <end position="58"/>
    </location>
</feature>
<dbReference type="AlphaFoldDB" id="A0A4Z1PKS1"/>
<feature type="compositionally biased region" description="Acidic residues" evidence="1">
    <location>
        <begin position="260"/>
        <end position="272"/>
    </location>
</feature>
<feature type="compositionally biased region" description="Basic and acidic residues" evidence="1">
    <location>
        <begin position="115"/>
        <end position="130"/>
    </location>
</feature>
<keyword evidence="2" id="KW-1133">Transmembrane helix</keyword>
<organism evidence="3 4">
    <name type="scientific">Venturia nashicola</name>
    <dbReference type="NCBI Taxonomy" id="86259"/>
    <lineage>
        <taxon>Eukaryota</taxon>
        <taxon>Fungi</taxon>
        <taxon>Dikarya</taxon>
        <taxon>Ascomycota</taxon>
        <taxon>Pezizomycotina</taxon>
        <taxon>Dothideomycetes</taxon>
        <taxon>Pleosporomycetidae</taxon>
        <taxon>Venturiales</taxon>
        <taxon>Venturiaceae</taxon>
        <taxon>Venturia</taxon>
    </lineage>
</organism>
<keyword evidence="2" id="KW-0472">Membrane</keyword>
<feature type="region of interest" description="Disordered" evidence="1">
    <location>
        <begin position="242"/>
        <end position="273"/>
    </location>
</feature>
<evidence type="ECO:0000313" key="4">
    <source>
        <dbReference type="Proteomes" id="UP000298493"/>
    </source>
</evidence>
<sequence>MCVDNSTILISSVTERAFHFPALLKYVSTPLLYFITLISELFHVLNALIVYIFTALAQRSSICLSALFSVIHRSHNQNLYDYLLLMITVGFLLCLLELFTHLCYPFSPEIETKKRDRDGARGQVKDRAETSDGAEDGPKCPGEADTDAACQYDTAVKEKSADDNEAEVHETEDEAEQNPDLKKRAEISRHSTPFPPGLSIKGKAAAGFKPEAELCGRDEQVDSRQAEKIDSISQICLQRDLEGEADEQEVEKDWDLITADSEEDDDDDDDGEEEKRIHWPLTMQSRLYYTCLYILLGLFLLIRDPKSGHHYHHHISSSLQPQLCNHCGILDIFRYIELFDSLLHSRYGTTVLFEALLLWERNGSRGRDATRCIALYRTN</sequence>
<feature type="compositionally biased region" description="Basic and acidic residues" evidence="1">
    <location>
        <begin position="179"/>
        <end position="189"/>
    </location>
</feature>
<keyword evidence="2" id="KW-0812">Transmembrane</keyword>
<name>A0A4Z1PKS1_9PEZI</name>
<dbReference type="Proteomes" id="UP000298493">
    <property type="component" value="Unassembled WGS sequence"/>
</dbReference>
<feature type="transmembrane region" description="Helical" evidence="2">
    <location>
        <begin position="79"/>
        <end position="99"/>
    </location>
</feature>